<comment type="catalytic activity">
    <reaction evidence="1 5">
        <text>uridine(55) in tRNA = pseudouridine(55) in tRNA</text>
        <dbReference type="Rhea" id="RHEA:42532"/>
        <dbReference type="Rhea" id="RHEA-COMP:10101"/>
        <dbReference type="Rhea" id="RHEA-COMP:10102"/>
        <dbReference type="ChEBI" id="CHEBI:65314"/>
        <dbReference type="ChEBI" id="CHEBI:65315"/>
        <dbReference type="EC" id="5.4.99.25"/>
    </reaction>
</comment>
<dbReference type="Pfam" id="PF16198">
    <property type="entry name" value="TruB_C_2"/>
    <property type="match status" value="1"/>
</dbReference>
<comment type="function">
    <text evidence="5">Responsible for synthesis of pseudouridine from uracil-55 in the psi GC loop of transfer RNAs.</text>
</comment>
<dbReference type="InterPro" id="IPR020103">
    <property type="entry name" value="PsdUridine_synth_cat_dom_sf"/>
</dbReference>
<dbReference type="EC" id="5.4.99.25" evidence="5"/>
<evidence type="ECO:0000256" key="5">
    <source>
        <dbReference type="HAMAP-Rule" id="MF_01080"/>
    </source>
</evidence>
<organism evidence="8">
    <name type="scientific">uncultured Desulfobacterium sp</name>
    <dbReference type="NCBI Taxonomy" id="201089"/>
    <lineage>
        <taxon>Bacteria</taxon>
        <taxon>Pseudomonadati</taxon>
        <taxon>Thermodesulfobacteriota</taxon>
        <taxon>Desulfobacteria</taxon>
        <taxon>Desulfobacterales</taxon>
        <taxon>Desulfobacteriaceae</taxon>
        <taxon>Desulfobacterium</taxon>
        <taxon>environmental samples</taxon>
    </lineage>
</organism>
<sequence>MTYQTDGILLIDKDEGETSYDVVRKVKSALDIKKVGHAGTLDPFATGLLIILIGQGTKLSSFIMSNKKSYVATLRLGTETDTLDRTGKVIKTSTVPELSKEYIREKVCAFQGEIEQTPPVYSAIKLKGARAYKLARRGEEVFLEKRRVLISALDIVSVSLPDVCLEVECSSGTYIRSLAADLGVSLGTGGHLVSLRRTACGPFSVDKAQRSRDVGRQSFETLQEGMIPLISVLTWIPQIEISRPIAKAIRLGKRSALSEIVRDLNQDCETSGLIKLICSGELVAVLKANTGRRDGHGRLEILRVFS</sequence>
<gene>
    <name evidence="5 8" type="primary">truB</name>
    <name evidence="8" type="ORF">PITCH_A390031</name>
</gene>
<feature type="active site" description="Nucleophile" evidence="5">
    <location>
        <position position="42"/>
    </location>
</feature>
<evidence type="ECO:0000259" key="7">
    <source>
        <dbReference type="Pfam" id="PF16198"/>
    </source>
</evidence>
<evidence type="ECO:0000256" key="4">
    <source>
        <dbReference type="ARBA" id="ARBA00023235"/>
    </source>
</evidence>
<name>A0A445MZL7_9BACT</name>
<dbReference type="NCBIfam" id="TIGR00431">
    <property type="entry name" value="TruB"/>
    <property type="match status" value="1"/>
</dbReference>
<dbReference type="GO" id="GO:0160148">
    <property type="term" value="F:tRNA pseudouridine(55) synthase activity"/>
    <property type="evidence" value="ECO:0007669"/>
    <property type="project" value="UniProtKB-EC"/>
</dbReference>
<dbReference type="Gene3D" id="3.30.2350.10">
    <property type="entry name" value="Pseudouridine synthase"/>
    <property type="match status" value="1"/>
</dbReference>
<evidence type="ECO:0000313" key="8">
    <source>
        <dbReference type="EMBL" id="SPD74934.1"/>
    </source>
</evidence>
<dbReference type="Pfam" id="PF01509">
    <property type="entry name" value="TruB_N"/>
    <property type="match status" value="1"/>
</dbReference>
<keyword evidence="3 5" id="KW-0819">tRNA processing</keyword>
<protein>
    <recommendedName>
        <fullName evidence="5">tRNA pseudouridine synthase B</fullName>
        <ecNumber evidence="5">5.4.99.25</ecNumber>
    </recommendedName>
    <alternativeName>
        <fullName evidence="5">tRNA pseudouridine(55) synthase</fullName>
        <shortName evidence="5">Psi55 synthase</shortName>
    </alternativeName>
    <alternativeName>
        <fullName evidence="5">tRNA pseudouridylate synthase</fullName>
    </alternativeName>
    <alternativeName>
        <fullName evidence="5">tRNA-uridine isomerase</fullName>
    </alternativeName>
</protein>
<dbReference type="HAMAP" id="MF_01080">
    <property type="entry name" value="TruB_bact"/>
    <property type="match status" value="1"/>
</dbReference>
<evidence type="ECO:0000259" key="6">
    <source>
        <dbReference type="Pfam" id="PF01509"/>
    </source>
</evidence>
<keyword evidence="4 5" id="KW-0413">Isomerase</keyword>
<dbReference type="InterPro" id="IPR014780">
    <property type="entry name" value="tRNA_psdUridine_synth_TruB"/>
</dbReference>
<dbReference type="PANTHER" id="PTHR13767:SF2">
    <property type="entry name" value="PSEUDOURIDYLATE SYNTHASE TRUB1"/>
    <property type="match status" value="1"/>
</dbReference>
<dbReference type="GO" id="GO:0003723">
    <property type="term" value="F:RNA binding"/>
    <property type="evidence" value="ECO:0007669"/>
    <property type="project" value="InterPro"/>
</dbReference>
<dbReference type="InterPro" id="IPR002501">
    <property type="entry name" value="PsdUridine_synth_N"/>
</dbReference>
<dbReference type="GO" id="GO:0031119">
    <property type="term" value="P:tRNA pseudouridine synthesis"/>
    <property type="evidence" value="ECO:0007669"/>
    <property type="project" value="UniProtKB-UniRule"/>
</dbReference>
<dbReference type="PANTHER" id="PTHR13767">
    <property type="entry name" value="TRNA-PSEUDOURIDINE SYNTHASE"/>
    <property type="match status" value="1"/>
</dbReference>
<dbReference type="AlphaFoldDB" id="A0A445MZL7"/>
<dbReference type="InterPro" id="IPR032819">
    <property type="entry name" value="TruB_C"/>
</dbReference>
<evidence type="ECO:0000256" key="3">
    <source>
        <dbReference type="ARBA" id="ARBA00022694"/>
    </source>
</evidence>
<proteinExistence type="inferred from homology"/>
<feature type="domain" description="tRNA pseudouridylate synthase B C-terminal" evidence="7">
    <location>
        <begin position="176"/>
        <end position="210"/>
    </location>
</feature>
<evidence type="ECO:0000256" key="2">
    <source>
        <dbReference type="ARBA" id="ARBA00005642"/>
    </source>
</evidence>
<feature type="domain" description="Pseudouridine synthase II N-terminal" evidence="6">
    <location>
        <begin position="27"/>
        <end position="175"/>
    </location>
</feature>
<accession>A0A445MZL7</accession>
<dbReference type="CDD" id="cd02573">
    <property type="entry name" value="PseudoU_synth_EcTruB"/>
    <property type="match status" value="1"/>
</dbReference>
<dbReference type="SUPFAM" id="SSF55120">
    <property type="entry name" value="Pseudouridine synthase"/>
    <property type="match status" value="1"/>
</dbReference>
<dbReference type="EMBL" id="OJIN01000180">
    <property type="protein sequence ID" value="SPD74934.1"/>
    <property type="molecule type" value="Genomic_DNA"/>
</dbReference>
<reference evidence="8" key="1">
    <citation type="submission" date="2018-01" db="EMBL/GenBank/DDBJ databases">
        <authorList>
            <person name="Regsiter A."/>
            <person name="William W."/>
        </authorList>
    </citation>
    <scope>NUCLEOTIDE SEQUENCE</scope>
    <source>
        <strain evidence="8">TRIP AH-1</strain>
    </source>
</reference>
<evidence type="ECO:0000256" key="1">
    <source>
        <dbReference type="ARBA" id="ARBA00000385"/>
    </source>
</evidence>
<dbReference type="GO" id="GO:1990481">
    <property type="term" value="P:mRNA pseudouridine synthesis"/>
    <property type="evidence" value="ECO:0007669"/>
    <property type="project" value="TreeGrafter"/>
</dbReference>
<comment type="similarity">
    <text evidence="2 5">Belongs to the pseudouridine synthase TruB family. Type 1 subfamily.</text>
</comment>